<evidence type="ECO:0000256" key="1">
    <source>
        <dbReference type="SAM" id="MobiDB-lite"/>
    </source>
</evidence>
<gene>
    <name evidence="2" type="ORF">H1R20_g7580</name>
</gene>
<sequence>MTDIESSPSTSSKRQRDEAGEGGTSNAAGGGGGADEQEAEDEEMLIRYTHSEALKVLLSQRYLRDGWCNHDSNFDWAHMGSTSGQHTAQIFVPATVAECSQMAMAGALSAEAYTHVVSRGCRCAGVYTVCSSLFDINTDHDVNPPQDGLPCLSGQVIAFPKDNAEDIDAPLKKLSLKLSVTHNPFPFTVYFISTSHNTYLPTAQILGTLCKRTPTFSVVAVAALRQEWLGLSRPRLVGVSCPSVGGGELVRITKEAQGGRLVQGPLKGVDDEWITPKDLEGRIVVMAEYYLPPLLRRSGTSTSVAEGDGSKTKRQWSLEIGRYIV</sequence>
<dbReference type="InterPro" id="IPR017946">
    <property type="entry name" value="PLC-like_Pdiesterase_TIM-brl"/>
</dbReference>
<organism evidence="2 3">
    <name type="scientific">Candolleomyces eurysporus</name>
    <dbReference type="NCBI Taxonomy" id="2828524"/>
    <lineage>
        <taxon>Eukaryota</taxon>
        <taxon>Fungi</taxon>
        <taxon>Dikarya</taxon>
        <taxon>Basidiomycota</taxon>
        <taxon>Agaricomycotina</taxon>
        <taxon>Agaricomycetes</taxon>
        <taxon>Agaricomycetidae</taxon>
        <taxon>Agaricales</taxon>
        <taxon>Agaricineae</taxon>
        <taxon>Psathyrellaceae</taxon>
        <taxon>Candolleomyces</taxon>
    </lineage>
</organism>
<dbReference type="GO" id="GO:0006629">
    <property type="term" value="P:lipid metabolic process"/>
    <property type="evidence" value="ECO:0007669"/>
    <property type="project" value="InterPro"/>
</dbReference>
<evidence type="ECO:0008006" key="4">
    <source>
        <dbReference type="Google" id="ProtNLM"/>
    </source>
</evidence>
<dbReference type="PROSITE" id="PS50007">
    <property type="entry name" value="PIPLC_X_DOMAIN"/>
    <property type="match status" value="1"/>
</dbReference>
<dbReference type="SUPFAM" id="SSF51695">
    <property type="entry name" value="PLC-like phosphodiesterases"/>
    <property type="match status" value="1"/>
</dbReference>
<feature type="compositionally biased region" description="Polar residues" evidence="1">
    <location>
        <begin position="1"/>
        <end position="12"/>
    </location>
</feature>
<dbReference type="OrthoDB" id="269822at2759"/>
<proteinExistence type="predicted"/>
<keyword evidence="3" id="KW-1185">Reference proteome</keyword>
<feature type="non-terminal residue" evidence="2">
    <location>
        <position position="325"/>
    </location>
</feature>
<dbReference type="GO" id="GO:0008081">
    <property type="term" value="F:phosphoric diester hydrolase activity"/>
    <property type="evidence" value="ECO:0007669"/>
    <property type="project" value="InterPro"/>
</dbReference>
<protein>
    <recommendedName>
        <fullName evidence="4">Phosphoinositide phospholipase C</fullName>
    </recommendedName>
</protein>
<evidence type="ECO:0000313" key="3">
    <source>
        <dbReference type="Proteomes" id="UP001140091"/>
    </source>
</evidence>
<feature type="region of interest" description="Disordered" evidence="1">
    <location>
        <begin position="1"/>
        <end position="40"/>
    </location>
</feature>
<reference evidence="2" key="1">
    <citation type="submission" date="2022-06" db="EMBL/GenBank/DDBJ databases">
        <title>Genome Sequence of Candolleomyces eurysporus.</title>
        <authorList>
            <person name="Buettner E."/>
        </authorList>
    </citation>
    <scope>NUCLEOTIDE SEQUENCE</scope>
    <source>
        <strain evidence="2">VTCC 930004</strain>
    </source>
</reference>
<dbReference type="AlphaFoldDB" id="A0A9W8J8Q5"/>
<name>A0A9W8J8Q5_9AGAR</name>
<dbReference type="EMBL" id="JANBPK010000869">
    <property type="protein sequence ID" value="KAJ2929524.1"/>
    <property type="molecule type" value="Genomic_DNA"/>
</dbReference>
<dbReference type="Proteomes" id="UP001140091">
    <property type="component" value="Unassembled WGS sequence"/>
</dbReference>
<accession>A0A9W8J8Q5</accession>
<comment type="caution">
    <text evidence="2">The sequence shown here is derived from an EMBL/GenBank/DDBJ whole genome shotgun (WGS) entry which is preliminary data.</text>
</comment>
<evidence type="ECO:0000313" key="2">
    <source>
        <dbReference type="EMBL" id="KAJ2929524.1"/>
    </source>
</evidence>